<dbReference type="GO" id="GO:0005829">
    <property type="term" value="C:cytosol"/>
    <property type="evidence" value="ECO:0007669"/>
    <property type="project" value="TreeGrafter"/>
</dbReference>
<evidence type="ECO:0000256" key="1">
    <source>
        <dbReference type="ARBA" id="ARBA00023002"/>
    </source>
</evidence>
<accession>A0A2R4T500</accession>
<dbReference type="SUPFAM" id="SSF50475">
    <property type="entry name" value="FMN-binding split barrel"/>
    <property type="match status" value="1"/>
</dbReference>
<dbReference type="NCBIfam" id="TIGR03668">
    <property type="entry name" value="Rv0121_F420"/>
    <property type="match status" value="1"/>
</dbReference>
<evidence type="ECO:0000259" key="2">
    <source>
        <dbReference type="Pfam" id="PF01243"/>
    </source>
</evidence>
<dbReference type="OrthoDB" id="9812086at2"/>
<dbReference type="InterPro" id="IPR052019">
    <property type="entry name" value="F420H2_bilvrd_red/Heme_oxyg"/>
</dbReference>
<dbReference type="InterPro" id="IPR011576">
    <property type="entry name" value="Pyridox_Oxase_N"/>
</dbReference>
<proteinExistence type="predicted"/>
<dbReference type="GO" id="GO:0016627">
    <property type="term" value="F:oxidoreductase activity, acting on the CH-CH group of donors"/>
    <property type="evidence" value="ECO:0007669"/>
    <property type="project" value="TreeGrafter"/>
</dbReference>
<dbReference type="PANTHER" id="PTHR35176:SF2">
    <property type="entry name" value="F420H(2)-DEPENDENT REDUCTASE RV1155"/>
    <property type="match status" value="1"/>
</dbReference>
<keyword evidence="1" id="KW-0560">Oxidoreductase</keyword>
<protein>
    <submittedName>
        <fullName evidence="3">TIGR03668 family PPOX class F420-dependent oxidoreductase</fullName>
    </submittedName>
</protein>
<dbReference type="PANTHER" id="PTHR35176">
    <property type="entry name" value="HEME OXYGENASE HI_0854-RELATED"/>
    <property type="match status" value="1"/>
</dbReference>
<name>A0A2R4T500_9ACTN</name>
<keyword evidence="4" id="KW-1185">Reference proteome</keyword>
<dbReference type="InterPro" id="IPR019967">
    <property type="entry name" value="F420-dep_enz_PPOX_Rv0121"/>
</dbReference>
<dbReference type="Gene3D" id="2.30.110.10">
    <property type="entry name" value="Electron Transport, Fmn-binding Protein, Chain A"/>
    <property type="match status" value="1"/>
</dbReference>
<organism evidence="3 4">
    <name type="scientific">Streptomyces lunaelactis</name>
    <dbReference type="NCBI Taxonomy" id="1535768"/>
    <lineage>
        <taxon>Bacteria</taxon>
        <taxon>Bacillati</taxon>
        <taxon>Actinomycetota</taxon>
        <taxon>Actinomycetes</taxon>
        <taxon>Kitasatosporales</taxon>
        <taxon>Streptomycetaceae</taxon>
        <taxon>Streptomyces</taxon>
    </lineage>
</organism>
<dbReference type="RefSeq" id="WP_108150422.1">
    <property type="nucleotide sequence ID" value="NZ_CP026304.1"/>
</dbReference>
<dbReference type="KEGG" id="slk:SLUN_20515"/>
<dbReference type="Pfam" id="PF01243">
    <property type="entry name" value="PNPOx_N"/>
    <property type="match status" value="1"/>
</dbReference>
<evidence type="ECO:0000313" key="4">
    <source>
        <dbReference type="Proteomes" id="UP000244201"/>
    </source>
</evidence>
<evidence type="ECO:0000313" key="3">
    <source>
        <dbReference type="EMBL" id="AVZ74192.1"/>
    </source>
</evidence>
<dbReference type="InterPro" id="IPR012349">
    <property type="entry name" value="Split_barrel_FMN-bd"/>
</dbReference>
<sequence>MRLGADDARQRFEAASVAHLATVSGSGVPHLVPLTFAVDGDLLCFAIDHKPKSTWNLRRLRNISENYRVAALVDHYDDDWTRLWWARADGQATVIESGERRSQLIELLRTKYVQYRQHPPEGPVVVIRVSQWSGWSFG</sequence>
<gene>
    <name evidence="3" type="ORF">SLUN_20515</name>
</gene>
<dbReference type="EMBL" id="CP026304">
    <property type="protein sequence ID" value="AVZ74192.1"/>
    <property type="molecule type" value="Genomic_DNA"/>
</dbReference>
<feature type="domain" description="Pyridoxamine 5'-phosphate oxidase N-terminal" evidence="2">
    <location>
        <begin position="8"/>
        <end position="135"/>
    </location>
</feature>
<dbReference type="GeneID" id="55657638"/>
<reference evidence="3 4" key="1">
    <citation type="submission" date="2018-01" db="EMBL/GenBank/DDBJ databases">
        <title>Complete genome sequence of Streptomyces lunaelactis MM109T, a Ferroverdin A producer isolated from cave moonmilk deposits.</title>
        <authorList>
            <person name="Naome A."/>
            <person name="Martinet L."/>
            <person name="Maciejewska M."/>
            <person name="Anderssen S."/>
            <person name="Adam D."/>
            <person name="Tenconi E."/>
            <person name="Deflandre B."/>
            <person name="Arguelles-Arias A."/>
            <person name="Calusinska M."/>
            <person name="Copieters W."/>
            <person name="Karim L."/>
            <person name="Hanikenne M."/>
            <person name="Baurain D."/>
            <person name="van Wezel G."/>
            <person name="Smargiasso N."/>
            <person name="de Pauw E."/>
            <person name="Delfosse P."/>
            <person name="Rigali S."/>
        </authorList>
    </citation>
    <scope>NUCLEOTIDE SEQUENCE [LARGE SCALE GENOMIC DNA]</scope>
    <source>
        <strain evidence="3 4">MM109</strain>
    </source>
</reference>
<dbReference type="GO" id="GO:0070967">
    <property type="term" value="F:coenzyme F420 binding"/>
    <property type="evidence" value="ECO:0007669"/>
    <property type="project" value="TreeGrafter"/>
</dbReference>
<dbReference type="Proteomes" id="UP000244201">
    <property type="component" value="Chromosome"/>
</dbReference>
<dbReference type="AlphaFoldDB" id="A0A2R4T500"/>